<keyword evidence="4" id="KW-1185">Reference proteome</keyword>
<proteinExistence type="inferred from homology"/>
<reference evidence="3 4" key="1">
    <citation type="submission" date="2023-07" db="EMBL/GenBank/DDBJ databases">
        <title>Genomic Encyclopedia of Type Strains, Phase IV (KMG-IV): sequencing the most valuable type-strain genomes for metagenomic binning, comparative biology and taxonomic classification.</title>
        <authorList>
            <person name="Goeker M."/>
        </authorList>
    </citation>
    <scope>NUCLEOTIDE SEQUENCE [LARGE SCALE GENOMIC DNA]</scope>
    <source>
        <strain evidence="3 4">DSM 22170</strain>
    </source>
</reference>
<dbReference type="PANTHER" id="PTHR16222">
    <property type="entry name" value="ADP-RIBOSYLGLYCOHYDROLASE"/>
    <property type="match status" value="1"/>
</dbReference>
<organism evidence="3 4">
    <name type="scientific">Paenibacillus hunanensis</name>
    <dbReference type="NCBI Taxonomy" id="539262"/>
    <lineage>
        <taxon>Bacteria</taxon>
        <taxon>Bacillati</taxon>
        <taxon>Bacillota</taxon>
        <taxon>Bacilli</taxon>
        <taxon>Bacillales</taxon>
        <taxon>Paenibacillaceae</taxon>
        <taxon>Paenibacillus</taxon>
    </lineage>
</organism>
<dbReference type="SUPFAM" id="SSF101478">
    <property type="entry name" value="ADP-ribosylglycohydrolase"/>
    <property type="match status" value="1"/>
</dbReference>
<dbReference type="EMBL" id="JAVDQH010000001">
    <property type="protein sequence ID" value="MDR6242450.1"/>
    <property type="molecule type" value="Genomic_DNA"/>
</dbReference>
<dbReference type="InterPro" id="IPR050792">
    <property type="entry name" value="ADP-ribosylglycohydrolase"/>
</dbReference>
<evidence type="ECO:0000256" key="1">
    <source>
        <dbReference type="ARBA" id="ARBA00010702"/>
    </source>
</evidence>
<dbReference type="RefSeq" id="WP_188774907.1">
    <property type="nucleotide sequence ID" value="NZ_BMMB01000003.1"/>
</dbReference>
<evidence type="ECO:0000313" key="3">
    <source>
        <dbReference type="EMBL" id="MDR6242450.1"/>
    </source>
</evidence>
<keyword evidence="2" id="KW-0378">Hydrolase</keyword>
<comment type="caution">
    <text evidence="3">The sequence shown here is derived from an EMBL/GenBank/DDBJ whole genome shotgun (WGS) entry which is preliminary data.</text>
</comment>
<protein>
    <submittedName>
        <fullName evidence="3">ADP-ribosylglycohydrolase</fullName>
    </submittedName>
</protein>
<accession>A0ABU1ITW8</accession>
<sequence>MNNNEASQLDHPLQKVRDGIIGLFVGDAVGVPYEFMSRSEIAHHPATDMIGYGTHRQPPGTWSDDSTMTMCLLSSLSIHPMLDTDDLGRRFIQWYRQGLWTAHDELFDIGIATRQAIQRIEEAHLPAEEAGGGDEYSNGNGSLMRILPLAYRLVHEDRATRYAWIRRVSSLTHRHPVSILAGVIYIEFAIGLLTYGQQRTLAEHYDALCLTIREYYLEHAEIERFERIWNGSLVRLTQEQIASSGYVLHTLEASLWTLLHTNSYRDAVLQAVNLGEDTDTTGAVTGGLAGIYYGYNAIPQAWLDQLARREDVEELCQQFADRCAQVNDGGMNNE</sequence>
<dbReference type="PANTHER" id="PTHR16222:SF24">
    <property type="entry name" value="ADP-RIBOSYLHYDROLASE ARH3"/>
    <property type="match status" value="1"/>
</dbReference>
<name>A0ABU1ITW8_9BACL</name>
<dbReference type="Gene3D" id="1.10.4080.10">
    <property type="entry name" value="ADP-ribosylation/Crystallin J1"/>
    <property type="match status" value="1"/>
</dbReference>
<dbReference type="InterPro" id="IPR036705">
    <property type="entry name" value="Ribosyl_crysJ1_sf"/>
</dbReference>
<evidence type="ECO:0000256" key="2">
    <source>
        <dbReference type="ARBA" id="ARBA00022801"/>
    </source>
</evidence>
<evidence type="ECO:0000313" key="4">
    <source>
        <dbReference type="Proteomes" id="UP001185028"/>
    </source>
</evidence>
<dbReference type="Pfam" id="PF03747">
    <property type="entry name" value="ADP_ribosyl_GH"/>
    <property type="match status" value="1"/>
</dbReference>
<dbReference type="Proteomes" id="UP001185028">
    <property type="component" value="Unassembled WGS sequence"/>
</dbReference>
<gene>
    <name evidence="3" type="ORF">JOC58_000334</name>
</gene>
<comment type="similarity">
    <text evidence="1">Belongs to the ADP-ribosylglycohydrolase family.</text>
</comment>
<dbReference type="InterPro" id="IPR005502">
    <property type="entry name" value="Ribosyl_crysJ1"/>
</dbReference>